<dbReference type="SUPFAM" id="SSF50199">
    <property type="entry name" value="Staphylococcal nuclease"/>
    <property type="match status" value="1"/>
</dbReference>
<evidence type="ECO:0000256" key="1">
    <source>
        <dbReference type="SAM" id="SignalP"/>
    </source>
</evidence>
<evidence type="ECO:0000259" key="2">
    <source>
        <dbReference type="PROSITE" id="PS50830"/>
    </source>
</evidence>
<dbReference type="Gene3D" id="2.40.50.90">
    <property type="match status" value="1"/>
</dbReference>
<dbReference type="AlphaFoldDB" id="A0A532USR7"/>
<gene>
    <name evidence="3" type="ORF">CEE37_13560</name>
</gene>
<name>A0A532USR7_UNCL8</name>
<dbReference type="SMART" id="SM00318">
    <property type="entry name" value="SNc"/>
    <property type="match status" value="1"/>
</dbReference>
<dbReference type="Proteomes" id="UP000319619">
    <property type="component" value="Unassembled WGS sequence"/>
</dbReference>
<sequence length="159" mass="17591">MEDSKMKFAGCIAILIMALLLLPAHAGGNTLVIKSVQNGDTIEFEGGFTAHLTGIKVPSPNTQVGYKAFDFTKRAVEGKRVQVFTYTTDNTAAGIVYGKDSLPFVQIKYGEGYSTSLNELLLKKGYAKVNTKFLPEELEYFRDLESEAKRKGLGIWQRD</sequence>
<comment type="caution">
    <text evidence="3">The sequence shown here is derived from an EMBL/GenBank/DDBJ whole genome shotgun (WGS) entry which is preliminary data.</text>
</comment>
<keyword evidence="1" id="KW-0732">Signal</keyword>
<dbReference type="InterPro" id="IPR016071">
    <property type="entry name" value="Staphylococal_nuclease_OB-fold"/>
</dbReference>
<feature type="chain" id="PRO_5021704415" description="TNase-like domain-containing protein" evidence="1">
    <location>
        <begin position="27"/>
        <end position="159"/>
    </location>
</feature>
<proteinExistence type="predicted"/>
<dbReference type="InterPro" id="IPR035437">
    <property type="entry name" value="SNase_OB-fold_sf"/>
</dbReference>
<accession>A0A532USR7</accession>
<dbReference type="PROSITE" id="PS50830">
    <property type="entry name" value="TNASE_3"/>
    <property type="match status" value="1"/>
</dbReference>
<feature type="domain" description="TNase-like" evidence="2">
    <location>
        <begin position="27"/>
        <end position="158"/>
    </location>
</feature>
<evidence type="ECO:0000313" key="4">
    <source>
        <dbReference type="Proteomes" id="UP000319619"/>
    </source>
</evidence>
<protein>
    <recommendedName>
        <fullName evidence="2">TNase-like domain-containing protein</fullName>
    </recommendedName>
</protein>
<organism evidence="3 4">
    <name type="scientific">candidate division LCP-89 bacterium B3_LCP</name>
    <dbReference type="NCBI Taxonomy" id="2012998"/>
    <lineage>
        <taxon>Bacteria</taxon>
        <taxon>Pseudomonadati</taxon>
        <taxon>Bacteria division LCP-89</taxon>
    </lineage>
</organism>
<dbReference type="Pfam" id="PF00565">
    <property type="entry name" value="SNase"/>
    <property type="match status" value="1"/>
</dbReference>
<reference evidence="3 4" key="1">
    <citation type="submission" date="2017-06" db="EMBL/GenBank/DDBJ databases">
        <title>Novel microbial phyla capable of carbon fixation and sulfur reduction in deep-sea sediments.</title>
        <authorList>
            <person name="Huang J."/>
            <person name="Baker B."/>
            <person name="Wang Y."/>
        </authorList>
    </citation>
    <scope>NUCLEOTIDE SEQUENCE [LARGE SCALE GENOMIC DNA]</scope>
    <source>
        <strain evidence="3">B3_LCP</strain>
    </source>
</reference>
<dbReference type="EMBL" id="NJBN01000011">
    <property type="protein sequence ID" value="TKJ37983.1"/>
    <property type="molecule type" value="Genomic_DNA"/>
</dbReference>
<feature type="signal peptide" evidence="1">
    <location>
        <begin position="1"/>
        <end position="26"/>
    </location>
</feature>
<evidence type="ECO:0000313" key="3">
    <source>
        <dbReference type="EMBL" id="TKJ37983.1"/>
    </source>
</evidence>